<protein>
    <submittedName>
        <fullName evidence="1">Uncharacterized protein</fullName>
    </submittedName>
</protein>
<sequence>MRRQIQCQLGPYLWPGNYLGPGNYITYSEFSHDSIPRSATGQVSLEILQLCKNFILWAVDQITHSPYLQCSTSTSALTII</sequence>
<name>C4J3D3_MAIZE</name>
<evidence type="ECO:0000313" key="1">
    <source>
        <dbReference type="EMBL" id="ACR35683.1"/>
    </source>
</evidence>
<dbReference type="AlphaFoldDB" id="C4J3D3"/>
<organism evidence="1">
    <name type="scientific">Zea mays</name>
    <name type="common">Maize</name>
    <dbReference type="NCBI Taxonomy" id="4577"/>
    <lineage>
        <taxon>Eukaryota</taxon>
        <taxon>Viridiplantae</taxon>
        <taxon>Streptophyta</taxon>
        <taxon>Embryophyta</taxon>
        <taxon>Tracheophyta</taxon>
        <taxon>Spermatophyta</taxon>
        <taxon>Magnoliopsida</taxon>
        <taxon>Liliopsida</taxon>
        <taxon>Poales</taxon>
        <taxon>Poaceae</taxon>
        <taxon>PACMAD clade</taxon>
        <taxon>Panicoideae</taxon>
        <taxon>Andropogonodae</taxon>
        <taxon>Andropogoneae</taxon>
        <taxon>Tripsacinae</taxon>
        <taxon>Zea</taxon>
    </lineage>
</organism>
<dbReference type="EMBL" id="BT085330">
    <property type="protein sequence ID" value="ACR35683.1"/>
    <property type="molecule type" value="mRNA"/>
</dbReference>
<proteinExistence type="evidence at transcript level"/>
<accession>C4J3D3</accession>
<reference evidence="1" key="2">
    <citation type="submission" date="2012-06" db="EMBL/GenBank/DDBJ databases">
        <authorList>
            <person name="Yu Y."/>
            <person name="Currie J."/>
            <person name="Lomeli R."/>
            <person name="Angelova A."/>
            <person name="Collura K."/>
            <person name="Wissotski M."/>
            <person name="Campos D."/>
            <person name="Kudrna D."/>
            <person name="Golser W."/>
            <person name="Ashely E."/>
            <person name="Descour A."/>
            <person name="Fernandes J."/>
            <person name="Soderlund C."/>
            <person name="Walbot V."/>
        </authorList>
    </citation>
    <scope>NUCLEOTIDE SEQUENCE</scope>
    <source>
        <strain evidence="1">B73</strain>
    </source>
</reference>
<reference evidence="1" key="1">
    <citation type="journal article" date="2009" name="PLoS Genet.">
        <title>Sequencing, mapping, and analysis of 27,455 maize full-length cDNAs.</title>
        <authorList>
            <person name="Soderlund C."/>
            <person name="Descour A."/>
            <person name="Kudrna D."/>
            <person name="Bomhoff M."/>
            <person name="Boyd L."/>
            <person name="Currie J."/>
            <person name="Angelova A."/>
            <person name="Collura K."/>
            <person name="Wissotski M."/>
            <person name="Ashley E."/>
            <person name="Morrow D."/>
            <person name="Fernandes J."/>
            <person name="Walbot V."/>
            <person name="Yu Y."/>
        </authorList>
    </citation>
    <scope>NUCLEOTIDE SEQUENCE</scope>
    <source>
        <strain evidence="1">B73</strain>
    </source>
</reference>